<dbReference type="AlphaFoldDB" id="A0A848EG79"/>
<keyword evidence="1" id="KW-0472">Membrane</keyword>
<sequence length="87" mass="9589">MTWFTGIVVYLLVWWTVLFCVLPIGTRPDSEGDPAAGGWRGAPVAVNLGWKALATTALAAVIWVGIWYMVQSEWLSFRTGIFAMPSN</sequence>
<keyword evidence="1" id="KW-1133">Transmembrane helix</keyword>
<comment type="caution">
    <text evidence="2">The sequence shown here is derived from an EMBL/GenBank/DDBJ whole genome shotgun (WGS) entry which is preliminary data.</text>
</comment>
<dbReference type="Proteomes" id="UP000548582">
    <property type="component" value="Unassembled WGS sequence"/>
</dbReference>
<gene>
    <name evidence="2" type="ORF">GWK16_14385</name>
</gene>
<accession>A0A848EG79</accession>
<dbReference type="Pfam" id="PF07330">
    <property type="entry name" value="DUF1467"/>
    <property type="match status" value="1"/>
</dbReference>
<organism evidence="2 3">
    <name type="scientific">Neoroseomonas marina</name>
    <dbReference type="NCBI Taxonomy" id="1232220"/>
    <lineage>
        <taxon>Bacteria</taxon>
        <taxon>Pseudomonadati</taxon>
        <taxon>Pseudomonadota</taxon>
        <taxon>Alphaproteobacteria</taxon>
        <taxon>Acetobacterales</taxon>
        <taxon>Acetobacteraceae</taxon>
        <taxon>Neoroseomonas</taxon>
    </lineage>
</organism>
<protein>
    <submittedName>
        <fullName evidence="2">DUF1467 family protein</fullName>
    </submittedName>
</protein>
<evidence type="ECO:0000313" key="3">
    <source>
        <dbReference type="Proteomes" id="UP000548582"/>
    </source>
</evidence>
<name>A0A848EG79_9PROT</name>
<feature type="transmembrane region" description="Helical" evidence="1">
    <location>
        <begin position="48"/>
        <end position="70"/>
    </location>
</feature>
<dbReference type="EMBL" id="JABBKX010000004">
    <property type="protein sequence ID" value="NMJ42433.1"/>
    <property type="molecule type" value="Genomic_DNA"/>
</dbReference>
<evidence type="ECO:0000256" key="1">
    <source>
        <dbReference type="SAM" id="Phobius"/>
    </source>
</evidence>
<dbReference type="InterPro" id="IPR009935">
    <property type="entry name" value="DUF1467"/>
</dbReference>
<evidence type="ECO:0000313" key="2">
    <source>
        <dbReference type="EMBL" id="NMJ42433.1"/>
    </source>
</evidence>
<keyword evidence="3" id="KW-1185">Reference proteome</keyword>
<dbReference type="RefSeq" id="WP_170054653.1">
    <property type="nucleotide sequence ID" value="NZ_JABBKX010000004.1"/>
</dbReference>
<keyword evidence="1" id="KW-0812">Transmembrane</keyword>
<feature type="transmembrane region" description="Helical" evidence="1">
    <location>
        <begin position="7"/>
        <end position="25"/>
    </location>
</feature>
<proteinExistence type="predicted"/>
<reference evidence="2 3" key="1">
    <citation type="submission" date="2020-03" db="EMBL/GenBank/DDBJ databases">
        <authorList>
            <person name="Sun Q."/>
        </authorList>
    </citation>
    <scope>NUCLEOTIDE SEQUENCE [LARGE SCALE GENOMIC DNA]</scope>
    <source>
        <strain evidence="2 3">JC162</strain>
    </source>
</reference>